<dbReference type="PROSITE" id="PS51318">
    <property type="entry name" value="TAT"/>
    <property type="match status" value="1"/>
</dbReference>
<dbReference type="InterPro" id="IPR011043">
    <property type="entry name" value="Gal_Oxase/kelch_b-propeller"/>
</dbReference>
<proteinExistence type="predicted"/>
<gene>
    <name evidence="2" type="ORF">EV671_103641</name>
</gene>
<feature type="compositionally biased region" description="Polar residues" evidence="1">
    <location>
        <begin position="410"/>
        <end position="427"/>
    </location>
</feature>
<dbReference type="SUPFAM" id="SSF50965">
    <property type="entry name" value="Galactose oxidase, central domain"/>
    <property type="match status" value="1"/>
</dbReference>
<protein>
    <submittedName>
        <fullName evidence="2">Uncharacterized protein</fullName>
    </submittedName>
</protein>
<dbReference type="EMBL" id="SMBU01000036">
    <property type="protein sequence ID" value="TCU89010.1"/>
    <property type="molecule type" value="Genomic_DNA"/>
</dbReference>
<keyword evidence="3" id="KW-1185">Reference proteome</keyword>
<dbReference type="InterPro" id="IPR006311">
    <property type="entry name" value="TAT_signal"/>
</dbReference>
<evidence type="ECO:0000313" key="3">
    <source>
        <dbReference type="Proteomes" id="UP000295110"/>
    </source>
</evidence>
<evidence type="ECO:0000313" key="2">
    <source>
        <dbReference type="EMBL" id="TCU89010.1"/>
    </source>
</evidence>
<accession>A0A4V2VPD3</accession>
<evidence type="ECO:0000256" key="1">
    <source>
        <dbReference type="SAM" id="MobiDB-lite"/>
    </source>
</evidence>
<feature type="region of interest" description="Disordered" evidence="1">
    <location>
        <begin position="402"/>
        <end position="428"/>
    </location>
</feature>
<organism evidence="2 3">
    <name type="scientific">Roseateles saccharophilus</name>
    <name type="common">Pseudomonas saccharophila</name>
    <dbReference type="NCBI Taxonomy" id="304"/>
    <lineage>
        <taxon>Bacteria</taxon>
        <taxon>Pseudomonadati</taxon>
        <taxon>Pseudomonadota</taxon>
        <taxon>Betaproteobacteria</taxon>
        <taxon>Burkholderiales</taxon>
        <taxon>Sphaerotilaceae</taxon>
        <taxon>Roseateles</taxon>
    </lineage>
</organism>
<comment type="caution">
    <text evidence="2">The sequence shown here is derived from an EMBL/GenBank/DDBJ whole genome shotgun (WGS) entry which is preliminary data.</text>
</comment>
<name>A0A4V2VPD3_ROSSA</name>
<sequence length="1061" mass="114464">MNGFQRRRFLQYSTAMSAGLPWGGRCGDAATALPATEGGAASRRPPPASVPAVSAAVLGFRTGAMQFSLIGAKTQARSPFALGFAFKRGDIPAGSTVAGSLGTLQVTARTSWPDGSLKFAQLAGLADLTADTMLTVRLRRAAPGAGTVAALGLADLKKTHVTAEFVAGALGTASFGASDWDTPFQTWVSGPQMSSWVYRKPIGSDAHLVAWLEVRLFANGAVEVLPWIENGYLMVAGPVNKAATYGFKLGGSERFNAAIDLPHHCRTPLISGPELSYWLGEDPGVTLRHDVAYLQATEQVPTYSARVPPTAVAAQGLVKSFVPMDKANFSYDGDSMPASGYQESIGLLPQHDALYLTCDSANTYAAVVRNGFAAGRYPLYYRDEKTQRPVRFSDHPNLVLNRDSRVSDLGGSTRSQYTPKPAGTQSPKWDCAHSPSVGYMAYLLTGRWYFMEQVQFAATLNYLTKTDEPNMRRGAQGLVQSCFGGWQTRACAWQWRTLTQALNVTPDSDTVLRQEFIDCVQSNIESFHAVYVAQPNNPYGWVQPGEGYQNAMQFGASWQQDFVTAAFGYSLAMGLPVSPAVAAKHEAFFRWKARSAVMRLGPASGFWYVNAAQYTVSISPVRVPDFQGGKGPWYPTDAAVYAATYASAPSWFGSVEGRLAGEIMPGDRAAWGNLATALAYAVRHGVSGAVAAYQRLTTASNYPALRDAFHGAPVWSVAPARITPAWMAGKPVGEWFEIPGTAGAGGAAVEAYSGMAINELTSEILIAAAGGHNDSADNRVVSLSLAADTPSWTQRQAPSTSFARDVDYYSDGKPTSRHIYSSLHFVPQVNRLILFGVRAAYGAAVNFPRVDAFNLDTNKWDAKGSFVDMPVGVYGAGQIRATGEVISNGLKKWSPVDRKWTDLVTSTKGDRVRWPVAFDSRRGQLFCLQWGDGQGYDPFRLFASRVPLGSDQQITVSFNSSPALTQWLADKPAYAAMDYDPDNDRFLFYAGQGDAAGRVYLIQPNDGDTWDMGILRAGSVRVPGSPSGGSGMQNRMRYVPALRGIVLLARSSANLYFLRTA</sequence>
<dbReference type="Proteomes" id="UP000295110">
    <property type="component" value="Unassembled WGS sequence"/>
</dbReference>
<dbReference type="AlphaFoldDB" id="A0A4V2VPD3"/>
<reference evidence="2 3" key="1">
    <citation type="submission" date="2019-03" db="EMBL/GenBank/DDBJ databases">
        <title>Genomic Encyclopedia of Type Strains, Phase IV (KMG-IV): sequencing the most valuable type-strain genomes for metagenomic binning, comparative biology and taxonomic classification.</title>
        <authorList>
            <person name="Goeker M."/>
        </authorList>
    </citation>
    <scope>NUCLEOTIDE SEQUENCE [LARGE SCALE GENOMIC DNA]</scope>
    <source>
        <strain evidence="2 3">DSM 654</strain>
    </source>
</reference>